<comment type="cofactor">
    <cofactor evidence="1">
        <name>heme b</name>
        <dbReference type="ChEBI" id="CHEBI:60344"/>
    </cofactor>
</comment>
<comment type="caution">
    <text evidence="15">The sequence shown here is derived from an EMBL/GenBank/DDBJ whole genome shotgun (WGS) entry which is preliminary data.</text>
</comment>
<name>A0ABV6CH76_9RHOB</name>
<dbReference type="Proteomes" id="UP001589795">
    <property type="component" value="Unassembled WGS sequence"/>
</dbReference>
<keyword evidence="7" id="KW-0479">Metal-binding</keyword>
<gene>
    <name evidence="15" type="ORF">ACFFIZ_07140</name>
</gene>
<feature type="transmembrane region" description="Helical" evidence="13">
    <location>
        <begin position="145"/>
        <end position="167"/>
    </location>
</feature>
<comment type="subcellular location">
    <subcellularLocation>
        <location evidence="2">Cell membrane</location>
        <topology evidence="2">Multi-pass membrane protein</topology>
    </subcellularLocation>
</comment>
<dbReference type="Pfam" id="PF01292">
    <property type="entry name" value="Ni_hydr_CYTB"/>
    <property type="match status" value="1"/>
</dbReference>
<proteinExistence type="inferred from homology"/>
<dbReference type="EMBL" id="JBHLWQ010000059">
    <property type="protein sequence ID" value="MFC0200101.1"/>
    <property type="molecule type" value="Genomic_DNA"/>
</dbReference>
<evidence type="ECO:0000256" key="4">
    <source>
        <dbReference type="ARBA" id="ARBA00022475"/>
    </source>
</evidence>
<dbReference type="PANTHER" id="PTHR30529">
    <property type="entry name" value="CYTOCHROME B561"/>
    <property type="match status" value="1"/>
</dbReference>
<evidence type="ECO:0000256" key="7">
    <source>
        <dbReference type="ARBA" id="ARBA00022723"/>
    </source>
</evidence>
<evidence type="ECO:0000256" key="2">
    <source>
        <dbReference type="ARBA" id="ARBA00004651"/>
    </source>
</evidence>
<evidence type="ECO:0000256" key="6">
    <source>
        <dbReference type="ARBA" id="ARBA00022692"/>
    </source>
</evidence>
<dbReference type="InterPro" id="IPR016174">
    <property type="entry name" value="Di-haem_cyt_TM"/>
</dbReference>
<keyword evidence="3" id="KW-0813">Transport</keyword>
<dbReference type="SUPFAM" id="SSF81342">
    <property type="entry name" value="Transmembrane di-heme cytochromes"/>
    <property type="match status" value="1"/>
</dbReference>
<feature type="transmembrane region" description="Helical" evidence="13">
    <location>
        <begin position="87"/>
        <end position="108"/>
    </location>
</feature>
<evidence type="ECO:0000256" key="8">
    <source>
        <dbReference type="ARBA" id="ARBA00022982"/>
    </source>
</evidence>
<dbReference type="RefSeq" id="WP_265506634.1">
    <property type="nucleotide sequence ID" value="NZ_JAOTBE010000015.1"/>
</dbReference>
<evidence type="ECO:0000256" key="12">
    <source>
        <dbReference type="ARBA" id="ARBA00037975"/>
    </source>
</evidence>
<organism evidence="15 16">
    <name type="scientific">Paracoccus rhizosphaerae</name>
    <dbReference type="NCBI Taxonomy" id="1133347"/>
    <lineage>
        <taxon>Bacteria</taxon>
        <taxon>Pseudomonadati</taxon>
        <taxon>Pseudomonadota</taxon>
        <taxon>Alphaproteobacteria</taxon>
        <taxon>Rhodobacterales</taxon>
        <taxon>Paracoccaceae</taxon>
        <taxon>Paracoccus</taxon>
    </lineage>
</organism>
<feature type="domain" description="Cytochrome b561 bacterial/Ni-hydrogenase" evidence="14">
    <location>
        <begin position="8"/>
        <end position="178"/>
    </location>
</feature>
<protein>
    <submittedName>
        <fullName evidence="15">Cytochrome b</fullName>
    </submittedName>
</protein>
<sequence>MERLPEGHGTTTRVLHWLVAVLILLMIPAGLIMVQEGLERHLQDALFIFHKNVGSLLIVIVTLRLAWRLTHRPPDLPVSLPSWQRRAAAASHVALYVLMVAMPLSGYVRVRAGGYPIEALDAMGVPALVPRSEALAEAASSFHQVAAFALIGVIAIHVGAALQHALIRRDGVFQRMWPPVARKRT</sequence>
<evidence type="ECO:0000256" key="10">
    <source>
        <dbReference type="ARBA" id="ARBA00023004"/>
    </source>
</evidence>
<evidence type="ECO:0000313" key="16">
    <source>
        <dbReference type="Proteomes" id="UP001589795"/>
    </source>
</evidence>
<dbReference type="InterPro" id="IPR052168">
    <property type="entry name" value="Cytochrome_b561_oxidase"/>
</dbReference>
<keyword evidence="6 13" id="KW-0812">Transmembrane</keyword>
<keyword evidence="9 13" id="KW-1133">Transmembrane helix</keyword>
<keyword evidence="8" id="KW-0249">Electron transport</keyword>
<evidence type="ECO:0000256" key="9">
    <source>
        <dbReference type="ARBA" id="ARBA00022989"/>
    </source>
</evidence>
<evidence type="ECO:0000256" key="5">
    <source>
        <dbReference type="ARBA" id="ARBA00022617"/>
    </source>
</evidence>
<accession>A0ABV6CH76</accession>
<evidence type="ECO:0000313" key="15">
    <source>
        <dbReference type="EMBL" id="MFC0200101.1"/>
    </source>
</evidence>
<feature type="transmembrane region" description="Helical" evidence="13">
    <location>
        <begin position="46"/>
        <end position="67"/>
    </location>
</feature>
<evidence type="ECO:0000256" key="3">
    <source>
        <dbReference type="ARBA" id="ARBA00022448"/>
    </source>
</evidence>
<dbReference type="Gene3D" id="1.20.950.20">
    <property type="entry name" value="Transmembrane di-heme cytochromes, Chain C"/>
    <property type="match status" value="1"/>
</dbReference>
<keyword evidence="10" id="KW-0408">Iron</keyword>
<keyword evidence="11 13" id="KW-0472">Membrane</keyword>
<comment type="similarity">
    <text evidence="12">Belongs to the cytochrome b561 family.</text>
</comment>
<evidence type="ECO:0000256" key="13">
    <source>
        <dbReference type="SAM" id="Phobius"/>
    </source>
</evidence>
<keyword evidence="4" id="KW-1003">Cell membrane</keyword>
<evidence type="ECO:0000256" key="1">
    <source>
        <dbReference type="ARBA" id="ARBA00001970"/>
    </source>
</evidence>
<dbReference type="PANTHER" id="PTHR30529:SF1">
    <property type="entry name" value="CYTOCHROME B561 HOMOLOG 2"/>
    <property type="match status" value="1"/>
</dbReference>
<evidence type="ECO:0000259" key="14">
    <source>
        <dbReference type="Pfam" id="PF01292"/>
    </source>
</evidence>
<feature type="transmembrane region" description="Helical" evidence="13">
    <location>
        <begin position="14"/>
        <end position="34"/>
    </location>
</feature>
<keyword evidence="16" id="KW-1185">Reference proteome</keyword>
<keyword evidence="5" id="KW-0349">Heme</keyword>
<dbReference type="InterPro" id="IPR011577">
    <property type="entry name" value="Cyt_b561_bac/Ni-Hgenase"/>
</dbReference>
<evidence type="ECO:0000256" key="11">
    <source>
        <dbReference type="ARBA" id="ARBA00023136"/>
    </source>
</evidence>
<reference evidence="15 16" key="1">
    <citation type="submission" date="2024-09" db="EMBL/GenBank/DDBJ databases">
        <authorList>
            <person name="Sun Q."/>
            <person name="Mori K."/>
        </authorList>
    </citation>
    <scope>NUCLEOTIDE SEQUENCE [LARGE SCALE GENOMIC DNA]</scope>
    <source>
        <strain evidence="15 16">CCM 7904</strain>
    </source>
</reference>